<name>Q2LWN5_SYNAS</name>
<dbReference type="GO" id="GO:0016757">
    <property type="term" value="F:glycosyltransferase activity"/>
    <property type="evidence" value="ECO:0007669"/>
    <property type="project" value="UniProtKB-KW"/>
</dbReference>
<accession>Q2LWN5</accession>
<evidence type="ECO:0000256" key="1">
    <source>
        <dbReference type="ARBA" id="ARBA00006739"/>
    </source>
</evidence>
<dbReference type="InterPro" id="IPR029044">
    <property type="entry name" value="Nucleotide-diphossugar_trans"/>
</dbReference>
<dbReference type="eggNOG" id="COG1215">
    <property type="taxonomic scope" value="Bacteria"/>
</dbReference>
<dbReference type="STRING" id="56780.SYN_02660"/>
<dbReference type="InterPro" id="IPR001173">
    <property type="entry name" value="Glyco_trans_2-like"/>
</dbReference>
<dbReference type="FunCoup" id="Q2LWN5">
    <property type="interactions" value="127"/>
</dbReference>
<dbReference type="PANTHER" id="PTHR43685:SF5">
    <property type="entry name" value="GLYCOSYLTRANSFERASE EPSE-RELATED"/>
    <property type="match status" value="1"/>
</dbReference>
<dbReference type="CAZy" id="GT2">
    <property type="family name" value="Glycosyltransferase Family 2"/>
</dbReference>
<dbReference type="PANTHER" id="PTHR43685">
    <property type="entry name" value="GLYCOSYLTRANSFERASE"/>
    <property type="match status" value="1"/>
</dbReference>
<gene>
    <name evidence="5" type="ORF">SYN_02660</name>
</gene>
<evidence type="ECO:0000256" key="3">
    <source>
        <dbReference type="ARBA" id="ARBA00022679"/>
    </source>
</evidence>
<organism evidence="5 6">
    <name type="scientific">Syntrophus aciditrophicus (strain SB)</name>
    <dbReference type="NCBI Taxonomy" id="56780"/>
    <lineage>
        <taxon>Bacteria</taxon>
        <taxon>Pseudomonadati</taxon>
        <taxon>Thermodesulfobacteriota</taxon>
        <taxon>Syntrophia</taxon>
        <taxon>Syntrophales</taxon>
        <taxon>Syntrophaceae</taxon>
        <taxon>Syntrophus</taxon>
    </lineage>
</organism>
<reference evidence="5 6" key="1">
    <citation type="journal article" date="2007" name="Proc. Natl. Acad. Sci. U.S.A.">
        <title>The genome of Syntrophus aciditrophicus: life at the thermodynamic limit of microbial growth.</title>
        <authorList>
            <person name="McInerney M.J."/>
            <person name="Rohlin L."/>
            <person name="Mouttaki H."/>
            <person name="Kim U."/>
            <person name="Krupp R.S."/>
            <person name="Rios-Hernandez L."/>
            <person name="Sieber J."/>
            <person name="Struchtemeyer C.G."/>
            <person name="Bhattacharyya A."/>
            <person name="Campbell J.W."/>
            <person name="Gunsalus R.P."/>
        </authorList>
    </citation>
    <scope>NUCLEOTIDE SEQUENCE [LARGE SCALE GENOMIC DNA]</scope>
    <source>
        <strain evidence="5 6">SB</strain>
    </source>
</reference>
<sequence>MPLAQIEDSICFVVCNQMDVISNSAPMISVVLPVYNGASYLRESIDCILVQSYSNFELLIIDDGSTDDSASIVSSFTDPRIRFYSQENKGLAATLNRGIALAKGAYIARQDQDDISLPDRLSKQVAFMETHPDCGMAGTWASILEEQKPTKRLHRHDADNLSLQFDLLFDNPFVHSSLMIRKTVFDEVGVYCTNPDRQPPEDYEMWSRVARKFRVANIPEVLHIYREVPQSMSRSGNNPFLQHLLKINVENLMWATGGRYSDQSLRDLAALIHGAYPQFSRKTSLGELISIVHDAAIALCDHAGTPYREIQEKVQYRVNNLRYHYYQARHLGFLGESGRRALAHIMRAGRKLVEKQWRLRVIR</sequence>
<dbReference type="EMBL" id="CP000252">
    <property type="protein sequence ID" value="ABC78499.1"/>
    <property type="molecule type" value="Genomic_DNA"/>
</dbReference>
<dbReference type="InParanoid" id="Q2LWN5"/>
<keyword evidence="2 5" id="KW-0328">Glycosyltransferase</keyword>
<dbReference type="CDD" id="cd00761">
    <property type="entry name" value="Glyco_tranf_GTA_type"/>
    <property type="match status" value="1"/>
</dbReference>
<evidence type="ECO:0000313" key="6">
    <source>
        <dbReference type="Proteomes" id="UP000001933"/>
    </source>
</evidence>
<evidence type="ECO:0000259" key="4">
    <source>
        <dbReference type="Pfam" id="PF00535"/>
    </source>
</evidence>
<dbReference type="Pfam" id="PF00535">
    <property type="entry name" value="Glycos_transf_2"/>
    <property type="match status" value="1"/>
</dbReference>
<dbReference type="Proteomes" id="UP000001933">
    <property type="component" value="Chromosome"/>
</dbReference>
<comment type="similarity">
    <text evidence="1">Belongs to the glycosyltransferase 2 family.</text>
</comment>
<keyword evidence="6" id="KW-1185">Reference proteome</keyword>
<evidence type="ECO:0000256" key="2">
    <source>
        <dbReference type="ARBA" id="ARBA00022676"/>
    </source>
</evidence>
<dbReference type="InterPro" id="IPR050834">
    <property type="entry name" value="Glycosyltransf_2"/>
</dbReference>
<feature type="domain" description="Glycosyltransferase 2-like" evidence="4">
    <location>
        <begin position="29"/>
        <end position="187"/>
    </location>
</feature>
<dbReference type="KEGG" id="sat:SYN_02660"/>
<keyword evidence="3 5" id="KW-0808">Transferase</keyword>
<dbReference type="HOGENOM" id="CLU_025996_0_4_7"/>
<dbReference type="Gene3D" id="3.90.550.10">
    <property type="entry name" value="Spore Coat Polysaccharide Biosynthesis Protein SpsA, Chain A"/>
    <property type="match status" value="1"/>
</dbReference>
<dbReference type="AlphaFoldDB" id="Q2LWN5"/>
<evidence type="ECO:0000313" key="5">
    <source>
        <dbReference type="EMBL" id="ABC78499.1"/>
    </source>
</evidence>
<proteinExistence type="inferred from homology"/>
<dbReference type="SUPFAM" id="SSF53448">
    <property type="entry name" value="Nucleotide-diphospho-sugar transferases"/>
    <property type="match status" value="1"/>
</dbReference>
<dbReference type="EC" id="2.4.1.-" evidence="5"/>
<protein>
    <submittedName>
        <fullName evidence="5">Glycosyltransferase</fullName>
        <ecNumber evidence="5">2.4.1.-</ecNumber>
    </submittedName>
</protein>